<dbReference type="InterPro" id="IPR025241">
    <property type="entry name" value="DUF4190"/>
</dbReference>
<keyword evidence="5" id="KW-1185">Reference proteome</keyword>
<protein>
    <submittedName>
        <fullName evidence="4">DUF4190 domain-containing protein</fullName>
    </submittedName>
</protein>
<dbReference type="Proteomes" id="UP001560045">
    <property type="component" value="Unassembled WGS sequence"/>
</dbReference>
<accession>A0ABV3XDB2</accession>
<sequence length="106" mass="10560">MSSTQDPYGPVGYGAPQGYGPPPGWPPLRRPTNSLAIVALVLAFVFAPAGLVLGVVARRQIRETGEEGDGLALAGIVIGAIGTALAVLGIVLALLALATVAGSFAP</sequence>
<reference evidence="4 5" key="1">
    <citation type="submission" date="2024-06" db="EMBL/GenBank/DDBJ databases">
        <title>Draft genome sequence of Geodermatophilus badlandi, a novel member of the Geodermatophilaceae isolated from badland sedimentary rocks in the Red desert, Wyoming, USA.</title>
        <authorList>
            <person name="Ben Tekaya S."/>
            <person name="Nouioui I."/>
            <person name="Flores G.M."/>
            <person name="Shaal M.N."/>
            <person name="Bredoire F."/>
            <person name="Basile F."/>
            <person name="Van Diepen L."/>
            <person name="Ward N.L."/>
        </authorList>
    </citation>
    <scope>NUCLEOTIDE SEQUENCE [LARGE SCALE GENOMIC DNA]</scope>
    <source>
        <strain evidence="4 5">WL48A</strain>
    </source>
</reference>
<keyword evidence="2" id="KW-1133">Transmembrane helix</keyword>
<evidence type="ECO:0000259" key="3">
    <source>
        <dbReference type="Pfam" id="PF13828"/>
    </source>
</evidence>
<feature type="region of interest" description="Disordered" evidence="1">
    <location>
        <begin position="1"/>
        <end position="26"/>
    </location>
</feature>
<gene>
    <name evidence="4" type="ORF">ABQ292_09275</name>
</gene>
<name>A0ABV3XDB2_9ACTN</name>
<feature type="domain" description="DUF4190" evidence="3">
    <location>
        <begin position="35"/>
        <end position="88"/>
    </location>
</feature>
<comment type="caution">
    <text evidence="4">The sequence shown here is derived from an EMBL/GenBank/DDBJ whole genome shotgun (WGS) entry which is preliminary data.</text>
</comment>
<dbReference type="EMBL" id="JBFNXQ010000022">
    <property type="protein sequence ID" value="MEX5718552.1"/>
    <property type="molecule type" value="Genomic_DNA"/>
</dbReference>
<dbReference type="RefSeq" id="WP_369205520.1">
    <property type="nucleotide sequence ID" value="NZ_JBFNXQ010000022.1"/>
</dbReference>
<evidence type="ECO:0000256" key="2">
    <source>
        <dbReference type="SAM" id="Phobius"/>
    </source>
</evidence>
<dbReference type="Pfam" id="PF13828">
    <property type="entry name" value="DUF4190"/>
    <property type="match status" value="1"/>
</dbReference>
<evidence type="ECO:0000313" key="5">
    <source>
        <dbReference type="Proteomes" id="UP001560045"/>
    </source>
</evidence>
<evidence type="ECO:0000313" key="4">
    <source>
        <dbReference type="EMBL" id="MEX5718552.1"/>
    </source>
</evidence>
<feature type="transmembrane region" description="Helical" evidence="2">
    <location>
        <begin position="35"/>
        <end position="58"/>
    </location>
</feature>
<feature type="transmembrane region" description="Helical" evidence="2">
    <location>
        <begin position="70"/>
        <end position="98"/>
    </location>
</feature>
<keyword evidence="2" id="KW-0812">Transmembrane</keyword>
<keyword evidence="2" id="KW-0472">Membrane</keyword>
<organism evidence="4 5">
    <name type="scientific">Geodermatophilus maliterrae</name>
    <dbReference type="NCBI Taxonomy" id="3162531"/>
    <lineage>
        <taxon>Bacteria</taxon>
        <taxon>Bacillati</taxon>
        <taxon>Actinomycetota</taxon>
        <taxon>Actinomycetes</taxon>
        <taxon>Geodermatophilales</taxon>
        <taxon>Geodermatophilaceae</taxon>
        <taxon>Geodermatophilus</taxon>
    </lineage>
</organism>
<proteinExistence type="predicted"/>
<evidence type="ECO:0000256" key="1">
    <source>
        <dbReference type="SAM" id="MobiDB-lite"/>
    </source>
</evidence>